<protein>
    <submittedName>
        <fullName evidence="2">Transcriptional regulator</fullName>
    </submittedName>
</protein>
<dbReference type="InterPro" id="IPR001387">
    <property type="entry name" value="Cro/C1-type_HTH"/>
</dbReference>
<dbReference type="EMBL" id="BMXT01000001">
    <property type="protein sequence ID" value="GGY17819.1"/>
    <property type="molecule type" value="Genomic_DNA"/>
</dbReference>
<evidence type="ECO:0000259" key="1">
    <source>
        <dbReference type="PROSITE" id="PS50943"/>
    </source>
</evidence>
<dbReference type="SMART" id="SM00530">
    <property type="entry name" value="HTH_XRE"/>
    <property type="match status" value="1"/>
</dbReference>
<proteinExistence type="predicted"/>
<dbReference type="Pfam" id="PF13560">
    <property type="entry name" value="HTH_31"/>
    <property type="match status" value="1"/>
</dbReference>
<dbReference type="PANTHER" id="PTHR35010">
    <property type="entry name" value="BLL4672 PROTEIN-RELATED"/>
    <property type="match status" value="1"/>
</dbReference>
<dbReference type="Gene3D" id="3.30.450.180">
    <property type="match status" value="1"/>
</dbReference>
<dbReference type="PROSITE" id="PS50943">
    <property type="entry name" value="HTH_CROC1"/>
    <property type="match status" value="1"/>
</dbReference>
<dbReference type="Pfam" id="PF17765">
    <property type="entry name" value="MLTR_LBD"/>
    <property type="match status" value="1"/>
</dbReference>
<dbReference type="CDD" id="cd00093">
    <property type="entry name" value="HTH_XRE"/>
    <property type="match status" value="1"/>
</dbReference>
<comment type="caution">
    <text evidence="2">The sequence shown here is derived from an EMBL/GenBank/DDBJ whole genome shotgun (WGS) entry which is preliminary data.</text>
</comment>
<dbReference type="PANTHER" id="PTHR35010:SF4">
    <property type="entry name" value="BLL5781 PROTEIN"/>
    <property type="match status" value="1"/>
</dbReference>
<organism evidence="2 3">
    <name type="scientific">Rhodanobacter panaciterrae</name>
    <dbReference type="NCBI Taxonomy" id="490572"/>
    <lineage>
        <taxon>Bacteria</taxon>
        <taxon>Pseudomonadati</taxon>
        <taxon>Pseudomonadota</taxon>
        <taxon>Gammaproteobacteria</taxon>
        <taxon>Lysobacterales</taxon>
        <taxon>Rhodanobacteraceae</taxon>
        <taxon>Rhodanobacter</taxon>
    </lineage>
</organism>
<dbReference type="Gene3D" id="1.10.260.40">
    <property type="entry name" value="lambda repressor-like DNA-binding domains"/>
    <property type="match status" value="1"/>
</dbReference>
<reference evidence="3" key="1">
    <citation type="journal article" date="2019" name="Int. J. Syst. Evol. Microbiol.">
        <title>The Global Catalogue of Microorganisms (GCM) 10K type strain sequencing project: providing services to taxonomists for standard genome sequencing and annotation.</title>
        <authorList>
            <consortium name="The Broad Institute Genomics Platform"/>
            <consortium name="The Broad Institute Genome Sequencing Center for Infectious Disease"/>
            <person name="Wu L."/>
            <person name="Ma J."/>
        </authorList>
    </citation>
    <scope>NUCLEOTIDE SEQUENCE [LARGE SCALE GENOMIC DNA]</scope>
    <source>
        <strain evidence="3">KCTC 22232</strain>
    </source>
</reference>
<evidence type="ECO:0000313" key="2">
    <source>
        <dbReference type="EMBL" id="GGY17819.1"/>
    </source>
</evidence>
<gene>
    <name evidence="2" type="ORF">GCM10008098_06960</name>
</gene>
<keyword evidence="3" id="KW-1185">Reference proteome</keyword>
<sequence>MAPHEGFTIATLTAPLSHPPIGALLREWRAARRLSQLDLALETGISTRHLSCVETGKARASRDTVSRLADALGMPLRERNALLRAAGFAAMHPERSLAAPALDRVRQAVDLILAHQEPYPAFVISRHWDVLATNAAAVRVGQMLMDGRPGRHVNLLHQIFDPEDFRPVIANWHEVAARFIRHLHDDLAANPTDRRTQQLLDEVFAYPDVPARWRERELGDEPSPIVTFSFRSKFGELRFFETFTTFAAPYDVTLDELRIDCTFPADDHTAVVCAELAVGEAVSSAIE</sequence>
<evidence type="ECO:0000313" key="3">
    <source>
        <dbReference type="Proteomes" id="UP000621898"/>
    </source>
</evidence>
<name>A0ABQ2ZKJ4_9GAMM</name>
<accession>A0ABQ2ZKJ4</accession>
<dbReference type="Proteomes" id="UP000621898">
    <property type="component" value="Unassembled WGS sequence"/>
</dbReference>
<feature type="domain" description="HTH cro/C1-type" evidence="1">
    <location>
        <begin position="25"/>
        <end position="79"/>
    </location>
</feature>
<dbReference type="SUPFAM" id="SSF47413">
    <property type="entry name" value="lambda repressor-like DNA-binding domains"/>
    <property type="match status" value="1"/>
</dbReference>
<dbReference type="InterPro" id="IPR010982">
    <property type="entry name" value="Lambda_DNA-bd_dom_sf"/>
</dbReference>
<dbReference type="RefSeq" id="WP_229792721.1">
    <property type="nucleotide sequence ID" value="NZ_BMXT01000001.1"/>
</dbReference>
<dbReference type="InterPro" id="IPR041413">
    <property type="entry name" value="MLTR_LBD"/>
</dbReference>